<dbReference type="PROSITE" id="PS51154">
    <property type="entry name" value="MACRO"/>
    <property type="match status" value="1"/>
</dbReference>
<dbReference type="CDD" id="cd02908">
    <property type="entry name" value="Macro_OAADPr_deacetylase"/>
    <property type="match status" value="1"/>
</dbReference>
<dbReference type="AlphaFoldDB" id="A0A1M6HLQ4"/>
<proteinExistence type="predicted"/>
<evidence type="ECO:0000313" key="2">
    <source>
        <dbReference type="EMBL" id="SHJ23133.1"/>
    </source>
</evidence>
<accession>A0A1M6HLQ4</accession>
<dbReference type="Proteomes" id="UP000184185">
    <property type="component" value="Unassembled WGS sequence"/>
</dbReference>
<evidence type="ECO:0000259" key="1">
    <source>
        <dbReference type="PROSITE" id="PS51154"/>
    </source>
</evidence>
<dbReference type="Gene3D" id="3.40.220.10">
    <property type="entry name" value="Leucine Aminopeptidase, subunit E, domain 1"/>
    <property type="match status" value="1"/>
</dbReference>
<reference evidence="2 3" key="1">
    <citation type="submission" date="2016-11" db="EMBL/GenBank/DDBJ databases">
        <authorList>
            <person name="Jaros S."/>
            <person name="Januszkiewicz K."/>
            <person name="Wedrychowicz H."/>
        </authorList>
    </citation>
    <scope>NUCLEOTIDE SEQUENCE [LARGE SCALE GENOMIC DNA]</scope>
    <source>
        <strain evidence="2 3">DSM 14809</strain>
    </source>
</reference>
<protein>
    <submittedName>
        <fullName evidence="2">O-acetyl-ADP-ribose deacetylase (Regulator of RNase III), contains Macro domain</fullName>
    </submittedName>
</protein>
<dbReference type="PANTHER" id="PTHR11106">
    <property type="entry name" value="GANGLIOSIDE INDUCED DIFFERENTIATION ASSOCIATED PROTEIN 2-RELATED"/>
    <property type="match status" value="1"/>
</dbReference>
<dbReference type="RefSeq" id="WP_083572482.1">
    <property type="nucleotide sequence ID" value="NZ_FQYQ01000013.1"/>
</dbReference>
<feature type="domain" description="Macro" evidence="1">
    <location>
        <begin position="1"/>
        <end position="172"/>
    </location>
</feature>
<organism evidence="2 3">
    <name type="scientific">Pseudobutyrivibrio xylanivorans DSM 14809</name>
    <dbReference type="NCBI Taxonomy" id="1123012"/>
    <lineage>
        <taxon>Bacteria</taxon>
        <taxon>Bacillati</taxon>
        <taxon>Bacillota</taxon>
        <taxon>Clostridia</taxon>
        <taxon>Lachnospirales</taxon>
        <taxon>Lachnospiraceae</taxon>
        <taxon>Pseudobutyrivibrio</taxon>
    </lineage>
</organism>
<evidence type="ECO:0000313" key="3">
    <source>
        <dbReference type="Proteomes" id="UP000184185"/>
    </source>
</evidence>
<gene>
    <name evidence="2" type="ORF">SAMN02745725_02056</name>
</gene>
<sequence length="314" mass="35011">MSSIEIKKIGITKLDTDAIVNAANEGLWEGGGVCGAIFRDAGSAELTKACNVIGGCKTGNAVITPGFNLPAKYVIHAVGPRWTDGEHNEPKLLYSAYKQSLLLAKEKGLHSIGFPLISAGIFGYPLDGAWRKAIQACNDFICNNSDYDITIIFAVLDERILEAGEKTLKAIVGDEKVENTVIQWCKKYEVLFHAIHEDDELKEFFERYNVYQPPQGHHGLYQILHVCMKEAYDSNVVITDYGKVVEGGKFSDRDLANPSKEWLTNLTEKQILAVIAWHFRRDHFCEGSWICESVADGHMALLVDTLLERCEKQD</sequence>
<dbReference type="EMBL" id="FQYQ01000013">
    <property type="protein sequence ID" value="SHJ23133.1"/>
    <property type="molecule type" value="Genomic_DNA"/>
</dbReference>
<dbReference type="SUPFAM" id="SSF52949">
    <property type="entry name" value="Macro domain-like"/>
    <property type="match status" value="1"/>
</dbReference>
<dbReference type="OrthoDB" id="6194521at2"/>
<keyword evidence="3" id="KW-1185">Reference proteome</keyword>
<dbReference type="PANTHER" id="PTHR11106:SF27">
    <property type="entry name" value="MACRO DOMAIN-CONTAINING PROTEIN"/>
    <property type="match status" value="1"/>
</dbReference>
<dbReference type="Pfam" id="PF01661">
    <property type="entry name" value="Macro"/>
    <property type="match status" value="1"/>
</dbReference>
<dbReference type="InterPro" id="IPR002589">
    <property type="entry name" value="Macro_dom"/>
</dbReference>
<dbReference type="SMART" id="SM00506">
    <property type="entry name" value="A1pp"/>
    <property type="match status" value="1"/>
</dbReference>
<dbReference type="InterPro" id="IPR043472">
    <property type="entry name" value="Macro_dom-like"/>
</dbReference>
<name>A0A1M6HLQ4_PSEXY</name>